<evidence type="ECO:0000256" key="1">
    <source>
        <dbReference type="ARBA" id="ARBA00009477"/>
    </source>
</evidence>
<evidence type="ECO:0000256" key="2">
    <source>
        <dbReference type="SAM" id="SignalP"/>
    </source>
</evidence>
<comment type="similarity">
    <text evidence="1">Belongs to the membrane fusion protein (MFP) (TC 8.A.1) family.</text>
</comment>
<organism evidence="5 6">
    <name type="scientific">Ferirhizobium litorale</name>
    <dbReference type="NCBI Taxonomy" id="2927786"/>
    <lineage>
        <taxon>Bacteria</taxon>
        <taxon>Pseudomonadati</taxon>
        <taxon>Pseudomonadota</taxon>
        <taxon>Alphaproteobacteria</taxon>
        <taxon>Hyphomicrobiales</taxon>
        <taxon>Rhizobiaceae</taxon>
        <taxon>Ferirhizobium</taxon>
    </lineage>
</organism>
<feature type="domain" description="CusB-like beta-barrel" evidence="3">
    <location>
        <begin position="231"/>
        <end position="300"/>
    </location>
</feature>
<evidence type="ECO:0000313" key="6">
    <source>
        <dbReference type="Proteomes" id="UP001161580"/>
    </source>
</evidence>
<keyword evidence="2" id="KW-0732">Signal</keyword>
<dbReference type="SUPFAM" id="SSF111369">
    <property type="entry name" value="HlyD-like secretion proteins"/>
    <property type="match status" value="1"/>
</dbReference>
<dbReference type="Gene3D" id="1.10.287.470">
    <property type="entry name" value="Helix hairpin bin"/>
    <property type="match status" value="1"/>
</dbReference>
<evidence type="ECO:0000313" key="5">
    <source>
        <dbReference type="EMBL" id="MDI7924080.1"/>
    </source>
</evidence>
<protein>
    <submittedName>
        <fullName evidence="5">Efflux RND transporter periplasmic adaptor subunit</fullName>
    </submittedName>
</protein>
<reference evidence="5" key="1">
    <citation type="submission" date="2022-03" db="EMBL/GenBank/DDBJ databases">
        <title>Fererhizobium litorale gen. nov., sp. nov., isolated from sandy sediments of the Sea of Japan seashore.</title>
        <authorList>
            <person name="Romanenko L."/>
            <person name="Kurilenko V."/>
            <person name="Otstavnykh N."/>
            <person name="Svetashev V."/>
            <person name="Tekutyeva L."/>
            <person name="Isaeva M."/>
            <person name="Mikhailov V."/>
        </authorList>
    </citation>
    <scope>NUCLEOTIDE SEQUENCE</scope>
    <source>
        <strain evidence="5">KMM 9576</strain>
    </source>
</reference>
<sequence>MRVWKQLAFGAAILLAGSAVVVRFVPGADATLAGIGIPQSMIDAVAGPAAAGGGAEQAGGGQGRGGPVAPLVVLSSAQTAVVNDRLNAIGSGEAIQSVVVMPQSTGTIDVIHIKSGDHVAKGQVLARLDDDEQIIARDQAQVALKSALEKSQLYQNIKSTVSRMDVFDAEIAEESARLELQTAEFNLKRRDIVAPIDGIVGIVAVNIGDNVTTQTDVVTIDDRSEILVDFWAPERFTNQIVPGMPIEATAVARPGEVYTGVVESVDNRIDPASRTLRIRARIPNENDELRAGMSFSVSVKFSGESFPAVDPLSVQWDAVGSYVWRIKDGKAEKVRVRIIQRNPDAVLVKADIAEGDHIVTEGLLRLRDGLVVRTAGHPETAPHEPAGTTS</sequence>
<dbReference type="PANTHER" id="PTHR30469">
    <property type="entry name" value="MULTIDRUG RESISTANCE PROTEIN MDTA"/>
    <property type="match status" value="1"/>
</dbReference>
<dbReference type="Gene3D" id="2.40.50.100">
    <property type="match status" value="1"/>
</dbReference>
<dbReference type="Pfam" id="PF25973">
    <property type="entry name" value="BSH_CzcB"/>
    <property type="match status" value="1"/>
</dbReference>
<dbReference type="InterPro" id="IPR058792">
    <property type="entry name" value="Beta-barrel_RND_2"/>
</dbReference>
<feature type="domain" description="CzcB-like barrel-sandwich hybrid" evidence="4">
    <location>
        <begin position="97"/>
        <end position="222"/>
    </location>
</feature>
<dbReference type="EMBL" id="JALDYZ010000012">
    <property type="protein sequence ID" value="MDI7924080.1"/>
    <property type="molecule type" value="Genomic_DNA"/>
</dbReference>
<gene>
    <name evidence="5" type="ORF">MRS75_18620</name>
</gene>
<name>A0AAE3QID0_9HYPH</name>
<dbReference type="Gene3D" id="2.40.30.170">
    <property type="match status" value="1"/>
</dbReference>
<dbReference type="AlphaFoldDB" id="A0AAE3QID0"/>
<dbReference type="PANTHER" id="PTHR30469:SF11">
    <property type="entry name" value="BLL4320 PROTEIN"/>
    <property type="match status" value="1"/>
</dbReference>
<proteinExistence type="inferred from homology"/>
<accession>A0AAE3QID0</accession>
<dbReference type="GO" id="GO:0015562">
    <property type="term" value="F:efflux transmembrane transporter activity"/>
    <property type="evidence" value="ECO:0007669"/>
    <property type="project" value="TreeGrafter"/>
</dbReference>
<dbReference type="Gene3D" id="2.40.420.20">
    <property type="match status" value="1"/>
</dbReference>
<evidence type="ECO:0000259" key="4">
    <source>
        <dbReference type="Pfam" id="PF25973"/>
    </source>
</evidence>
<dbReference type="InterPro" id="IPR058647">
    <property type="entry name" value="BSH_CzcB-like"/>
</dbReference>
<comment type="caution">
    <text evidence="5">The sequence shown here is derived from an EMBL/GenBank/DDBJ whole genome shotgun (WGS) entry which is preliminary data.</text>
</comment>
<keyword evidence="6" id="KW-1185">Reference proteome</keyword>
<dbReference type="RefSeq" id="WP_311788154.1">
    <property type="nucleotide sequence ID" value="NZ_JALDYY010000013.1"/>
</dbReference>
<feature type="chain" id="PRO_5042287772" evidence="2">
    <location>
        <begin position="22"/>
        <end position="390"/>
    </location>
</feature>
<evidence type="ECO:0000259" key="3">
    <source>
        <dbReference type="Pfam" id="PF25954"/>
    </source>
</evidence>
<dbReference type="Proteomes" id="UP001161580">
    <property type="component" value="Unassembled WGS sequence"/>
</dbReference>
<dbReference type="InterPro" id="IPR006143">
    <property type="entry name" value="RND_pump_MFP"/>
</dbReference>
<dbReference type="NCBIfam" id="TIGR01730">
    <property type="entry name" value="RND_mfp"/>
    <property type="match status" value="1"/>
</dbReference>
<dbReference type="GO" id="GO:1990281">
    <property type="term" value="C:efflux pump complex"/>
    <property type="evidence" value="ECO:0007669"/>
    <property type="project" value="TreeGrafter"/>
</dbReference>
<dbReference type="Pfam" id="PF25954">
    <property type="entry name" value="Beta-barrel_RND_2"/>
    <property type="match status" value="1"/>
</dbReference>
<feature type="signal peptide" evidence="2">
    <location>
        <begin position="1"/>
        <end position="21"/>
    </location>
</feature>